<accession>A0ABU6NSX0</accession>
<proteinExistence type="predicted"/>
<name>A0ABU6NSX0_9BACI</name>
<reference evidence="2 3" key="1">
    <citation type="submission" date="2023-03" db="EMBL/GenBank/DDBJ databases">
        <title>Bacillus Genome Sequencing.</title>
        <authorList>
            <person name="Dunlap C."/>
        </authorList>
    </citation>
    <scope>NUCLEOTIDE SEQUENCE [LARGE SCALE GENOMIC DNA]</scope>
    <source>
        <strain evidence="2 3">NRS-1717</strain>
    </source>
</reference>
<dbReference type="InterPro" id="IPR054254">
    <property type="entry name" value="DUF6985"/>
</dbReference>
<evidence type="ECO:0000259" key="1">
    <source>
        <dbReference type="Pfam" id="PF22481"/>
    </source>
</evidence>
<keyword evidence="3" id="KW-1185">Reference proteome</keyword>
<protein>
    <submittedName>
        <fullName evidence="2">DUF2004 domain-containing protein</fullName>
    </submittedName>
</protein>
<dbReference type="RefSeq" id="WP_066224210.1">
    <property type="nucleotide sequence ID" value="NZ_JARTFS010000002.1"/>
</dbReference>
<evidence type="ECO:0000313" key="3">
    <source>
        <dbReference type="Proteomes" id="UP001342826"/>
    </source>
</evidence>
<organism evidence="2 3">
    <name type="scientific">Metabacillus fastidiosus</name>
    <dbReference type="NCBI Taxonomy" id="1458"/>
    <lineage>
        <taxon>Bacteria</taxon>
        <taxon>Bacillati</taxon>
        <taxon>Bacillota</taxon>
        <taxon>Bacilli</taxon>
        <taxon>Bacillales</taxon>
        <taxon>Bacillaceae</taxon>
        <taxon>Metabacillus</taxon>
    </lineage>
</organism>
<gene>
    <name evidence="2" type="ORF">P9271_02625</name>
</gene>
<dbReference type="EMBL" id="JARTFS010000002">
    <property type="protein sequence ID" value="MED4400252.1"/>
    <property type="molecule type" value="Genomic_DNA"/>
</dbReference>
<dbReference type="Proteomes" id="UP001342826">
    <property type="component" value="Unassembled WGS sequence"/>
</dbReference>
<sequence>MIINDTVFGEIEYTYGWCKDITVKFFEKDTEIVLIIAGEIDEKFSEGQHESYSSLMQNWEALHQSFLQPILDYYNQKRHELGYDVAFNENYPLIETKDQLLEHITLVGIMVSYENIYEGCRDIGISFDCTWDEENGLGIRLINEKVIAVGYQDVAI</sequence>
<dbReference type="GeneID" id="301139151"/>
<dbReference type="Pfam" id="PF22481">
    <property type="entry name" value="DUF6985"/>
    <property type="match status" value="1"/>
</dbReference>
<evidence type="ECO:0000313" key="2">
    <source>
        <dbReference type="EMBL" id="MED4400252.1"/>
    </source>
</evidence>
<feature type="domain" description="DUF6985" evidence="1">
    <location>
        <begin position="7"/>
        <end position="155"/>
    </location>
</feature>
<comment type="caution">
    <text evidence="2">The sequence shown here is derived from an EMBL/GenBank/DDBJ whole genome shotgun (WGS) entry which is preliminary data.</text>
</comment>